<accession>A0A060T935</accession>
<dbReference type="SUPFAM" id="SSF47203">
    <property type="entry name" value="Acyl-CoA dehydrogenase C-terminal domain-like"/>
    <property type="match status" value="1"/>
</dbReference>
<dbReference type="InterPro" id="IPR006091">
    <property type="entry name" value="Acyl-CoA_Oxase/DH_mid-dom"/>
</dbReference>
<dbReference type="PhylomeDB" id="A0A060T935"/>
<organism evidence="8">
    <name type="scientific">Blastobotrys adeninivorans</name>
    <name type="common">Yeast</name>
    <name type="synonym">Arxula adeninivorans</name>
    <dbReference type="NCBI Taxonomy" id="409370"/>
    <lineage>
        <taxon>Eukaryota</taxon>
        <taxon>Fungi</taxon>
        <taxon>Dikarya</taxon>
        <taxon>Ascomycota</taxon>
        <taxon>Saccharomycotina</taxon>
        <taxon>Dipodascomycetes</taxon>
        <taxon>Dipodascales</taxon>
        <taxon>Trichomonascaceae</taxon>
        <taxon>Blastobotrys</taxon>
    </lineage>
</organism>
<dbReference type="Gene3D" id="2.40.110.20">
    <property type="match status" value="1"/>
</dbReference>
<evidence type="ECO:0000313" key="8">
    <source>
        <dbReference type="EMBL" id="CDP37478.1"/>
    </source>
</evidence>
<dbReference type="AlphaFoldDB" id="A0A060T935"/>
<dbReference type="EMBL" id="HG937694">
    <property type="protein sequence ID" value="CDP37478.1"/>
    <property type="molecule type" value="Genomic_DNA"/>
</dbReference>
<comment type="cofactor">
    <cofactor evidence="4">
        <name>FAD</name>
        <dbReference type="ChEBI" id="CHEBI:57692"/>
    </cofactor>
</comment>
<dbReference type="Pfam" id="PF00441">
    <property type="entry name" value="Acyl-CoA_dh_1"/>
    <property type="match status" value="1"/>
</dbReference>
<dbReference type="PANTHER" id="PTHR42707:SF2">
    <property type="entry name" value="ACD11 DEHYDROGENASE"/>
    <property type="match status" value="1"/>
</dbReference>
<dbReference type="InterPro" id="IPR036250">
    <property type="entry name" value="AcylCo_DH-like_C"/>
</dbReference>
<evidence type="ECO:0000259" key="6">
    <source>
        <dbReference type="Pfam" id="PF02770"/>
    </source>
</evidence>
<evidence type="ECO:0000256" key="4">
    <source>
        <dbReference type="RuleBase" id="RU362125"/>
    </source>
</evidence>
<evidence type="ECO:0000259" key="7">
    <source>
        <dbReference type="Pfam" id="PF18158"/>
    </source>
</evidence>
<proteinExistence type="inferred from homology"/>
<evidence type="ECO:0000256" key="2">
    <source>
        <dbReference type="ARBA" id="ARBA00022630"/>
    </source>
</evidence>
<dbReference type="InterPro" id="IPR052904">
    <property type="entry name" value="Acyl-CoA_dehydrogenase-like"/>
</dbReference>
<evidence type="ECO:0000256" key="1">
    <source>
        <dbReference type="ARBA" id="ARBA00009347"/>
    </source>
</evidence>
<reference evidence="8" key="2">
    <citation type="submission" date="2014-06" db="EMBL/GenBank/DDBJ databases">
        <title>The complete genome of Blastobotrys (Arxula) adeninivorans LS3 - a yeast of biotechnological interest.</title>
        <authorList>
            <person name="Kunze G."/>
            <person name="Gaillardin C."/>
            <person name="Czernicka M."/>
            <person name="Durrens P."/>
            <person name="Martin T."/>
            <person name="Boer E."/>
            <person name="Gabaldon T."/>
            <person name="Cruz J."/>
            <person name="Talla E."/>
            <person name="Marck C."/>
            <person name="Goffeau A."/>
            <person name="Barbe V."/>
            <person name="Baret P."/>
            <person name="Baronian K."/>
            <person name="Beier S."/>
            <person name="Bleykasten C."/>
            <person name="Bode R."/>
            <person name="Casaregola S."/>
            <person name="Despons L."/>
            <person name="Fairhead C."/>
            <person name="Giersberg M."/>
            <person name="Gierski P."/>
            <person name="Hahnel U."/>
            <person name="Hartmann A."/>
            <person name="Jankowska D."/>
            <person name="Jubin C."/>
            <person name="Jung P."/>
            <person name="Lafontaine I."/>
            <person name="Leh-Louis V."/>
            <person name="Lemaire M."/>
            <person name="Marcet-Houben M."/>
            <person name="Mascher M."/>
            <person name="Morel G."/>
            <person name="Richard G.-F."/>
            <person name="Riechen J."/>
            <person name="Sacerdot C."/>
            <person name="Sarkar A."/>
            <person name="Savel G."/>
            <person name="Schacherer J."/>
            <person name="Sherman D."/>
            <person name="Straub M.-L."/>
            <person name="Stein N."/>
            <person name="Thierry A."/>
            <person name="Trautwein-Schult A."/>
            <person name="Westhof E."/>
            <person name="Worch S."/>
            <person name="Dujon B."/>
            <person name="Souciet J.-L."/>
            <person name="Wincker P."/>
            <person name="Scholz U."/>
            <person name="Neuveglise N."/>
        </authorList>
    </citation>
    <scope>NUCLEOTIDE SEQUENCE</scope>
    <source>
        <strain evidence="8">LS3</strain>
    </source>
</reference>
<keyword evidence="3 4" id="KW-0274">FAD</keyword>
<protein>
    <submittedName>
        <fullName evidence="8">ARAD1D12452p</fullName>
    </submittedName>
</protein>
<dbReference type="Gene3D" id="1.20.140.10">
    <property type="entry name" value="Butyryl-CoA Dehydrogenase, subunit A, domain 3"/>
    <property type="match status" value="1"/>
</dbReference>
<name>A0A060T935_BLAAD</name>
<dbReference type="SUPFAM" id="SSF56645">
    <property type="entry name" value="Acyl-CoA dehydrogenase NM domain-like"/>
    <property type="match status" value="1"/>
</dbReference>
<dbReference type="InterPro" id="IPR009075">
    <property type="entry name" value="AcylCo_DH/oxidase_C"/>
</dbReference>
<feature type="domain" description="Adaptive response protein AidB N-terminal" evidence="7">
    <location>
        <begin position="27"/>
        <end position="163"/>
    </location>
</feature>
<feature type="domain" description="Acyl-CoA oxidase/dehydrogenase middle" evidence="6">
    <location>
        <begin position="179"/>
        <end position="276"/>
    </location>
</feature>
<dbReference type="InterPro" id="IPR041504">
    <property type="entry name" value="AidB_N"/>
</dbReference>
<dbReference type="PANTHER" id="PTHR42707">
    <property type="entry name" value="ACYL-COA DEHYDROGENASE"/>
    <property type="match status" value="1"/>
</dbReference>
<reference evidence="8" key="1">
    <citation type="submission" date="2014-02" db="EMBL/GenBank/DDBJ databases">
        <authorList>
            <person name="Genoscope - CEA"/>
        </authorList>
    </citation>
    <scope>NUCLEOTIDE SEQUENCE</scope>
    <source>
        <strain evidence="8">LS3</strain>
    </source>
</reference>
<evidence type="ECO:0000256" key="3">
    <source>
        <dbReference type="ARBA" id="ARBA00022827"/>
    </source>
</evidence>
<dbReference type="Pfam" id="PF18158">
    <property type="entry name" value="AidB_N"/>
    <property type="match status" value="1"/>
</dbReference>
<comment type="similarity">
    <text evidence="1 4">Belongs to the acyl-CoA dehydrogenase family.</text>
</comment>
<evidence type="ECO:0000259" key="5">
    <source>
        <dbReference type="Pfam" id="PF00441"/>
    </source>
</evidence>
<sequence>MKPASATSGFFQDGPVLENPYKDPGLERVLRYFVPAEVLTSADEELTSLGEKVISDEIFEYVEEAERNLPFIVEQDTFGHRVNRLVTSAGWKKLKEIAAEQGIIASSFERKFGQHSRVIAFTKELMFGPSSAIVSCPLAMADGCARLIEMQNPAKDSWMYKAYQHLTSRDPSRAWTSGQWMTERPGGSDVSNTESVAYETSEGSYEIKGFKWFSSATDSEVTVTLAYRDQANGKKEGLSCFLGDVHGSLEKGGIRLHRLKQKFGTKALPTAELELTGLNAQLIGEPGKGVKTIAAVLNITRIHSAIGSLGSWRRAYNIAKSYSQHRSVFGNKLCNVPAHVRTLANIEYQMRGYMLISFYAAYLMGRVETGQATREEMILIRIIPGLAKAKTCKAAVTGISECMEALGGVGFLEHDVRFNMGRLYTDAQVNCIWEGTTNVLCDDMVRYMKRAYRGIRPALEWLFKSKSDGGELSAAVMQRFANWKQVFANGDLETCRRQARDIVFELSDIIVCSLACADATDANGRAVAEKWIYNKDPGYSTDRLVVYGPATHL</sequence>
<gene>
    <name evidence="8" type="ORF">GNLVRS02_ARAD1D12452g</name>
</gene>
<keyword evidence="2 4" id="KW-0285">Flavoprotein</keyword>
<dbReference type="InterPro" id="IPR009100">
    <property type="entry name" value="AcylCoA_DH/oxidase_NM_dom_sf"/>
</dbReference>
<keyword evidence="4" id="KW-0560">Oxidoreductase</keyword>
<dbReference type="Gene3D" id="6.10.250.600">
    <property type="match status" value="1"/>
</dbReference>
<feature type="domain" description="Acyl-CoA dehydrogenase/oxidase C-terminal" evidence="5">
    <location>
        <begin position="287"/>
        <end position="446"/>
    </location>
</feature>
<dbReference type="GO" id="GO:0003995">
    <property type="term" value="F:acyl-CoA dehydrogenase activity"/>
    <property type="evidence" value="ECO:0007669"/>
    <property type="project" value="TreeGrafter"/>
</dbReference>
<dbReference type="Pfam" id="PF02770">
    <property type="entry name" value="Acyl-CoA_dh_M"/>
    <property type="match status" value="1"/>
</dbReference>